<dbReference type="GO" id="GO:0016993">
    <property type="term" value="F:precorrin-8X methylmutase activity"/>
    <property type="evidence" value="ECO:0007669"/>
    <property type="project" value="InterPro"/>
</dbReference>
<dbReference type="GO" id="GO:0009236">
    <property type="term" value="P:cobalamin biosynthetic process"/>
    <property type="evidence" value="ECO:0007669"/>
    <property type="project" value="UniProtKB-UniPathway"/>
</dbReference>
<dbReference type="InterPro" id="IPR003722">
    <property type="entry name" value="Cbl_synth_CobH/CbiC"/>
</dbReference>
<keyword evidence="3" id="KW-0169">Cobalamin biosynthesis</keyword>
<evidence type="ECO:0000256" key="4">
    <source>
        <dbReference type="ARBA" id="ARBA00023235"/>
    </source>
</evidence>
<dbReference type="Gene3D" id="3.40.50.10230">
    <property type="entry name" value="Cobalamin biosynthesis CobH/CbiC, precorrin-8X methylmutase"/>
    <property type="match status" value="1"/>
</dbReference>
<gene>
    <name evidence="6" type="primary">cobH</name>
    <name evidence="6" type="ORF">VW23_020975</name>
</gene>
<keyword evidence="4" id="KW-0413">Isomerase</keyword>
<feature type="domain" description="Cobalamin biosynthesis precorrin-8X methylmutase CobH/CbiC" evidence="5">
    <location>
        <begin position="19"/>
        <end position="212"/>
    </location>
</feature>
<proteinExistence type="inferred from homology"/>
<dbReference type="NCBIfam" id="NF006136">
    <property type="entry name" value="PRK08285.1"/>
    <property type="match status" value="1"/>
</dbReference>
<comment type="similarity">
    <text evidence="2">Belongs to the CobH/CbiC family.</text>
</comment>
<keyword evidence="7" id="KW-1185">Reference proteome</keyword>
<dbReference type="PANTHER" id="PTHR43588">
    <property type="entry name" value="COBALT-PRECORRIN-8 METHYLMUTASE"/>
    <property type="match status" value="1"/>
</dbReference>
<dbReference type="AlphaFoldDB" id="A0A1E5XPL6"/>
<comment type="pathway">
    <text evidence="1">Cofactor biosynthesis; adenosylcobalamin biosynthesis.</text>
</comment>
<dbReference type="OrthoDB" id="9780708at2"/>
<name>A0A1E5XPL6_9HYPH</name>
<sequence length="216" mass="22118">MAEPTSIAPAKYLRDPAAIYAQSFATIEAEADLSVLPPELRPAAIRMIHACGMVDLAADIVGDPAVVTASQDALRAGAPVLCDCEMVRSGIIRRHLPEATELIVTLNDPTVPALAASLGTTRSAAAVELWRPRLAGAVVLIGNAPTALFHLIELIAAGGPRPAAIIAAPVGFVGAAESKALLASNTLSMPFLTVRGRRGGSAIASAAFNAISKDLA</sequence>
<comment type="caution">
    <text evidence="6">The sequence shown here is derived from an EMBL/GenBank/DDBJ whole genome shotgun (WGS) entry which is preliminary data.</text>
</comment>
<dbReference type="SUPFAM" id="SSF63965">
    <property type="entry name" value="Precorrin-8X methylmutase CbiC/CobH"/>
    <property type="match status" value="1"/>
</dbReference>
<evidence type="ECO:0000313" key="6">
    <source>
        <dbReference type="EMBL" id="OEO30511.1"/>
    </source>
</evidence>
<dbReference type="Proteomes" id="UP000095463">
    <property type="component" value="Unassembled WGS sequence"/>
</dbReference>
<dbReference type="EMBL" id="LAJE02000202">
    <property type="protein sequence ID" value="OEO30511.1"/>
    <property type="molecule type" value="Genomic_DNA"/>
</dbReference>
<dbReference type="Pfam" id="PF02570">
    <property type="entry name" value="CbiC"/>
    <property type="match status" value="1"/>
</dbReference>
<organism evidence="6 7">
    <name type="scientific">Devosia insulae DS-56</name>
    <dbReference type="NCBI Taxonomy" id="1116389"/>
    <lineage>
        <taxon>Bacteria</taxon>
        <taxon>Pseudomonadati</taxon>
        <taxon>Pseudomonadota</taxon>
        <taxon>Alphaproteobacteria</taxon>
        <taxon>Hyphomicrobiales</taxon>
        <taxon>Devosiaceae</taxon>
        <taxon>Devosia</taxon>
    </lineage>
</organism>
<evidence type="ECO:0000256" key="3">
    <source>
        <dbReference type="ARBA" id="ARBA00022573"/>
    </source>
</evidence>
<evidence type="ECO:0000256" key="2">
    <source>
        <dbReference type="ARBA" id="ARBA00009774"/>
    </source>
</evidence>
<dbReference type="PANTHER" id="PTHR43588:SF1">
    <property type="entry name" value="COBALT-PRECORRIN-8 METHYLMUTASE"/>
    <property type="match status" value="1"/>
</dbReference>
<evidence type="ECO:0000259" key="5">
    <source>
        <dbReference type="Pfam" id="PF02570"/>
    </source>
</evidence>
<dbReference type="InterPro" id="IPR036588">
    <property type="entry name" value="CobH/CbiC_sf"/>
</dbReference>
<accession>A0A1E5XPL6</accession>
<dbReference type="UniPathway" id="UPA00148"/>
<reference evidence="6 7" key="1">
    <citation type="journal article" date="2015" name="Genome Announc.">
        <title>Genome Assemblies of Three Soil-Associated Devosia species: D. insulae, D. limi, and D. soli.</title>
        <authorList>
            <person name="Hassan Y.I."/>
            <person name="Lepp D."/>
            <person name="Zhou T."/>
        </authorList>
    </citation>
    <scope>NUCLEOTIDE SEQUENCE [LARGE SCALE GENOMIC DNA]</scope>
    <source>
        <strain evidence="6 7">DS-56</strain>
    </source>
</reference>
<protein>
    <submittedName>
        <fullName evidence="6">Precorrin-8X methylmutase</fullName>
    </submittedName>
</protein>
<evidence type="ECO:0000256" key="1">
    <source>
        <dbReference type="ARBA" id="ARBA00004953"/>
    </source>
</evidence>
<evidence type="ECO:0000313" key="7">
    <source>
        <dbReference type="Proteomes" id="UP000095463"/>
    </source>
</evidence>